<dbReference type="EMBL" id="ACLJ02000003">
    <property type="protein sequence ID" value="EFK54427.1"/>
    <property type="molecule type" value="Genomic_DNA"/>
</dbReference>
<dbReference type="eggNOG" id="COG3735">
    <property type="taxonomic scope" value="Bacteria"/>
</dbReference>
<protein>
    <submittedName>
        <fullName evidence="1">GumN protein</fullName>
    </submittedName>
</protein>
<dbReference type="CDD" id="cd14789">
    <property type="entry name" value="Tiki"/>
    <property type="match status" value="1"/>
</dbReference>
<name>D7WE73_9CORY</name>
<gene>
    <name evidence="1" type="ORF">HMPREF0291_12085</name>
</gene>
<evidence type="ECO:0000313" key="1">
    <source>
        <dbReference type="EMBL" id="EFK54427.1"/>
    </source>
</evidence>
<proteinExistence type="predicted"/>
<sequence>MSSSTPFADSLFWSLRSPEGKESFLFGTLHVIDDTKIALPVSELEQILKSKEALFVEINPHDLDDLREQGLEQLGSETEMSQKTASETLSPEDLERLRNVLNASPRLSPMKDHLEHLPVGSLAQLVRVETQLRSELFDQSTFEPETHFVDVAMKEEIPVESLERVEEQFAHMHENEDLAEALDEYYADDAFDMFERYVEQNLLLVRDKDLNSPAMVERNRTLASKLDHVLRDKEGLVLVGAAHLPLDHGVLAGLSREGWTVRKVELPVERR</sequence>
<dbReference type="PANTHER" id="PTHR40590">
    <property type="entry name" value="CYTOPLASMIC PROTEIN-RELATED"/>
    <property type="match status" value="1"/>
</dbReference>
<dbReference type="RefSeq" id="WP_005291285.1">
    <property type="nucleotide sequence ID" value="NZ_CM000961.1"/>
</dbReference>
<dbReference type="InterPro" id="IPR047111">
    <property type="entry name" value="YbaP-like"/>
</dbReference>
<dbReference type="HOGENOM" id="CLU_057525_2_1_11"/>
<dbReference type="PANTHER" id="PTHR40590:SF1">
    <property type="entry name" value="CYTOPLASMIC PROTEIN"/>
    <property type="match status" value="1"/>
</dbReference>
<organism evidence="1 2">
    <name type="scientific">Corynebacterium genitalium ATCC 33030</name>
    <dbReference type="NCBI Taxonomy" id="585529"/>
    <lineage>
        <taxon>Bacteria</taxon>
        <taxon>Bacillati</taxon>
        <taxon>Actinomycetota</taxon>
        <taxon>Actinomycetes</taxon>
        <taxon>Mycobacteriales</taxon>
        <taxon>Corynebacteriaceae</taxon>
        <taxon>Corynebacterium</taxon>
    </lineage>
</organism>
<dbReference type="Proteomes" id="UP000004208">
    <property type="component" value="Unassembled WGS sequence"/>
</dbReference>
<comment type="caution">
    <text evidence="1">The sequence shown here is derived from an EMBL/GenBank/DDBJ whole genome shotgun (WGS) entry which is preliminary data.</text>
</comment>
<evidence type="ECO:0000313" key="2">
    <source>
        <dbReference type="Proteomes" id="UP000004208"/>
    </source>
</evidence>
<dbReference type="Pfam" id="PF01963">
    <property type="entry name" value="TraB_PrgY_gumN"/>
    <property type="match status" value="1"/>
</dbReference>
<dbReference type="STRING" id="585529.HMPREF0291_12085"/>
<accession>D7WE73</accession>
<dbReference type="AlphaFoldDB" id="D7WE73"/>
<reference evidence="1" key="1">
    <citation type="submission" date="2010-06" db="EMBL/GenBank/DDBJ databases">
        <authorList>
            <person name="Muzny D."/>
            <person name="Qin X."/>
            <person name="Buhay C."/>
            <person name="Dugan-Rocha S."/>
            <person name="Ding Y."/>
            <person name="Chen G."/>
            <person name="Hawes A."/>
            <person name="Holder M."/>
            <person name="Jhangiani S."/>
            <person name="Johnson A."/>
            <person name="Khan Z."/>
            <person name="Li Z."/>
            <person name="Liu W."/>
            <person name="Liu X."/>
            <person name="Perez L."/>
            <person name="Shen H."/>
            <person name="Wang Q."/>
            <person name="Watt J."/>
            <person name="Xi L."/>
            <person name="Xin Y."/>
            <person name="Zhou J."/>
            <person name="Deng J."/>
            <person name="Jiang H."/>
            <person name="Liu Y."/>
            <person name="Qu J."/>
            <person name="Song X.-Z."/>
            <person name="Zhang L."/>
            <person name="Villasana D."/>
            <person name="Johnson A."/>
            <person name="Liu J."/>
            <person name="Liyanage D."/>
            <person name="Lorensuhewa L."/>
            <person name="Robinson T."/>
            <person name="Song A."/>
            <person name="Song B.-B."/>
            <person name="Dinh H."/>
            <person name="Thornton R."/>
            <person name="Coyle M."/>
            <person name="Francisco L."/>
            <person name="Jackson L."/>
            <person name="Javaid M."/>
            <person name="Korchina V."/>
            <person name="Kovar C."/>
            <person name="Mata R."/>
            <person name="Mathew T."/>
            <person name="Ngo R."/>
            <person name="Nguyen L."/>
            <person name="Nguyen N."/>
            <person name="Okwuonu G."/>
            <person name="Ongeri F."/>
            <person name="Pham C."/>
            <person name="Simmons D."/>
            <person name="Wilczek-Boney K."/>
            <person name="Hale W."/>
            <person name="Jakkamsetti A."/>
            <person name="Pham P."/>
            <person name="Ruth R."/>
            <person name="San Lucas F."/>
            <person name="Warren J."/>
            <person name="Zhang J."/>
            <person name="Zhao Z."/>
            <person name="Zhou C."/>
            <person name="Zhu D."/>
            <person name="Lee S."/>
            <person name="Bess C."/>
            <person name="Blankenburg K."/>
            <person name="Forbes L."/>
            <person name="Fu Q."/>
            <person name="Gubbala S."/>
            <person name="Hirani K."/>
            <person name="Jayaseelan J.C."/>
            <person name="Lara F."/>
            <person name="Munidasa M."/>
            <person name="Palculict T."/>
            <person name="Patil S."/>
            <person name="Pu L.-L."/>
            <person name="Saada N."/>
            <person name="Tang L."/>
            <person name="Weissenberger G."/>
            <person name="Zhu Y."/>
            <person name="Hemphill L."/>
            <person name="Shang Y."/>
            <person name="Youmans B."/>
            <person name="Ayvaz T."/>
            <person name="Ross M."/>
            <person name="Santibanez J."/>
            <person name="Aqrawi P."/>
            <person name="Gross S."/>
            <person name="Joshi V."/>
            <person name="Fowler G."/>
            <person name="Nazareth L."/>
            <person name="Reid J."/>
            <person name="Worley K."/>
            <person name="Petrosino J."/>
            <person name="Highlander S."/>
            <person name="Gibbs R."/>
        </authorList>
    </citation>
    <scope>NUCLEOTIDE SEQUENCE [LARGE SCALE GENOMIC DNA]</scope>
    <source>
        <strain evidence="1">ATCC 33030</strain>
    </source>
</reference>
<dbReference type="InterPro" id="IPR002816">
    <property type="entry name" value="TraB/PrgY/GumN_fam"/>
</dbReference>
<keyword evidence="2" id="KW-1185">Reference proteome</keyword>
<dbReference type="OrthoDB" id="9798714at2"/>